<dbReference type="SUPFAM" id="SSF88723">
    <property type="entry name" value="PIN domain-like"/>
    <property type="match status" value="1"/>
</dbReference>
<dbReference type="PANTHER" id="PTHR38826:SF5">
    <property type="entry name" value="RIBONUCLEASE VAPC13"/>
    <property type="match status" value="1"/>
</dbReference>
<organism evidence="2 3">
    <name type="scientific">Candidatus Syntropharchaeum butanivorans</name>
    <dbReference type="NCBI Taxonomy" id="1839936"/>
    <lineage>
        <taxon>Archaea</taxon>
        <taxon>Methanobacteriati</taxon>
        <taxon>Methanobacteriota</taxon>
        <taxon>Stenosarchaea group</taxon>
        <taxon>Methanomicrobia</taxon>
        <taxon>Methanosarcinales</taxon>
        <taxon>ANME-2 cluster</taxon>
        <taxon>Candidatus Syntropharchaeum</taxon>
    </lineage>
</organism>
<sequence length="136" mass="15618">MRLFVDSNVFIFANIKDYPEHRIAKEKLMNLIETESRILINSIIVSEVHYKLSRLLNPEEAYDRTLKILLSDYVEYLPIGEDTILKAIELSFLKNMKINDAIIAQNVLDSGAEGLLTDNVKDFNKISGLKTIEMRS</sequence>
<dbReference type="InterPro" id="IPR002716">
    <property type="entry name" value="PIN_dom"/>
</dbReference>
<dbReference type="InterPro" id="IPR052106">
    <property type="entry name" value="PINc/VapC_TA"/>
</dbReference>
<dbReference type="Gene3D" id="3.40.50.1010">
    <property type="entry name" value="5'-nuclease"/>
    <property type="match status" value="1"/>
</dbReference>
<dbReference type="InterPro" id="IPR029060">
    <property type="entry name" value="PIN-like_dom_sf"/>
</dbReference>
<name>A0A1F2P548_9EURY</name>
<feature type="domain" description="PIN" evidence="1">
    <location>
        <begin position="4"/>
        <end position="126"/>
    </location>
</feature>
<dbReference type="Proteomes" id="UP000185779">
    <property type="component" value="Unassembled WGS sequence"/>
</dbReference>
<gene>
    <name evidence="2" type="ORF">SBU_001083</name>
</gene>
<dbReference type="PANTHER" id="PTHR38826">
    <property type="entry name" value="RIBONUCLEASE VAPC13"/>
    <property type="match status" value="1"/>
</dbReference>
<comment type="caution">
    <text evidence="2">The sequence shown here is derived from an EMBL/GenBank/DDBJ whole genome shotgun (WGS) entry which is preliminary data.</text>
</comment>
<evidence type="ECO:0000313" key="2">
    <source>
        <dbReference type="EMBL" id="OFV65901.1"/>
    </source>
</evidence>
<reference evidence="2" key="1">
    <citation type="submission" date="2016-05" db="EMBL/GenBank/DDBJ databases">
        <title>Microbial consortia oxidize butane by reversing methanogenesis.</title>
        <authorList>
            <person name="Laso-Perez R."/>
            <person name="Richter M."/>
            <person name="Wegener G."/>
            <person name="Musat F."/>
        </authorList>
    </citation>
    <scope>NUCLEOTIDE SEQUENCE [LARGE SCALE GENOMIC DNA]</scope>
    <source>
        <strain evidence="2">BOX1</strain>
    </source>
</reference>
<dbReference type="Pfam" id="PF01850">
    <property type="entry name" value="PIN"/>
    <property type="match status" value="1"/>
</dbReference>
<proteinExistence type="predicted"/>
<dbReference type="STRING" id="1839936.SBU_001083"/>
<accession>A0A1F2P548</accession>
<protein>
    <submittedName>
        <fullName evidence="2">Twitching motility protein PilT</fullName>
    </submittedName>
</protein>
<keyword evidence="3" id="KW-1185">Reference proteome</keyword>
<dbReference type="EMBL" id="LYOR01000005">
    <property type="protein sequence ID" value="OFV65901.1"/>
    <property type="molecule type" value="Genomic_DNA"/>
</dbReference>
<dbReference type="AlphaFoldDB" id="A0A1F2P548"/>
<evidence type="ECO:0000313" key="3">
    <source>
        <dbReference type="Proteomes" id="UP000185779"/>
    </source>
</evidence>
<evidence type="ECO:0000259" key="1">
    <source>
        <dbReference type="Pfam" id="PF01850"/>
    </source>
</evidence>